<feature type="transmembrane region" description="Helical" evidence="7">
    <location>
        <begin position="114"/>
        <end position="134"/>
    </location>
</feature>
<dbReference type="PROSITE" id="PS50850">
    <property type="entry name" value="MFS"/>
    <property type="match status" value="1"/>
</dbReference>
<dbReference type="PROSITE" id="PS00216">
    <property type="entry name" value="SUGAR_TRANSPORT_1"/>
    <property type="match status" value="1"/>
</dbReference>
<dbReference type="InterPro" id="IPR005829">
    <property type="entry name" value="Sugar_transporter_CS"/>
</dbReference>
<dbReference type="AlphaFoldDB" id="M8DDK3"/>
<dbReference type="Gene3D" id="1.20.1250.20">
    <property type="entry name" value="MFS general substrate transporter like domains"/>
    <property type="match status" value="1"/>
</dbReference>
<name>M8DDK3_9BACL</name>
<dbReference type="EMBL" id="APBN01000007">
    <property type="protein sequence ID" value="EMT51523.1"/>
    <property type="molecule type" value="Genomic_DNA"/>
</dbReference>
<evidence type="ECO:0000313" key="10">
    <source>
        <dbReference type="Proteomes" id="UP000012081"/>
    </source>
</evidence>
<dbReference type="Proteomes" id="UP000012081">
    <property type="component" value="Unassembled WGS sequence"/>
</dbReference>
<evidence type="ECO:0000259" key="8">
    <source>
        <dbReference type="PROSITE" id="PS50850"/>
    </source>
</evidence>
<evidence type="ECO:0000256" key="6">
    <source>
        <dbReference type="ARBA" id="ARBA00023136"/>
    </source>
</evidence>
<dbReference type="InterPro" id="IPR020846">
    <property type="entry name" value="MFS_dom"/>
</dbReference>
<keyword evidence="4 7" id="KW-0812">Transmembrane</keyword>
<keyword evidence="5 7" id="KW-1133">Transmembrane helix</keyword>
<proteinExistence type="predicted"/>
<reference evidence="9 10" key="1">
    <citation type="submission" date="2013-03" db="EMBL/GenBank/DDBJ databases">
        <title>Assembly of a new bacterial strain Brevibacillus borstelensis AK1.</title>
        <authorList>
            <person name="Rajan I."/>
            <person name="PoliReddy D."/>
            <person name="Sugumar T."/>
            <person name="Rathinam K."/>
            <person name="Alqarawi S."/>
            <person name="Khalil A.B."/>
            <person name="Sivakumar N."/>
        </authorList>
    </citation>
    <scope>NUCLEOTIDE SEQUENCE [LARGE SCALE GENOMIC DNA]</scope>
    <source>
        <strain evidence="9 10">AK1</strain>
    </source>
</reference>
<feature type="transmembrane region" description="Helical" evidence="7">
    <location>
        <begin position="51"/>
        <end position="68"/>
    </location>
</feature>
<gene>
    <name evidence="9" type="ORF">I532_16403</name>
</gene>
<evidence type="ECO:0000313" key="9">
    <source>
        <dbReference type="EMBL" id="EMT51523.1"/>
    </source>
</evidence>
<accession>M8DDK3</accession>
<dbReference type="InterPro" id="IPR036259">
    <property type="entry name" value="MFS_trans_sf"/>
</dbReference>
<feature type="transmembrane region" description="Helical" evidence="7">
    <location>
        <begin position="253"/>
        <end position="272"/>
    </location>
</feature>
<dbReference type="PANTHER" id="PTHR43414:SF1">
    <property type="entry name" value="PEPTIDE PERMEASE"/>
    <property type="match status" value="1"/>
</dbReference>
<dbReference type="PANTHER" id="PTHR43414">
    <property type="entry name" value="MULTIDRUG RESISTANCE PROTEIN MDTG"/>
    <property type="match status" value="1"/>
</dbReference>
<dbReference type="PATRIC" id="fig|1300222.3.peg.3428"/>
<dbReference type="InterPro" id="IPR011701">
    <property type="entry name" value="MFS"/>
</dbReference>
<feature type="transmembrane region" description="Helical" evidence="7">
    <location>
        <begin position="188"/>
        <end position="210"/>
    </location>
</feature>
<evidence type="ECO:0000256" key="5">
    <source>
        <dbReference type="ARBA" id="ARBA00022989"/>
    </source>
</evidence>
<dbReference type="GO" id="GO:0022857">
    <property type="term" value="F:transmembrane transporter activity"/>
    <property type="evidence" value="ECO:0007669"/>
    <property type="project" value="InterPro"/>
</dbReference>
<feature type="transmembrane region" description="Helical" evidence="7">
    <location>
        <begin position="222"/>
        <end position="241"/>
    </location>
</feature>
<feature type="transmembrane region" description="Helical" evidence="7">
    <location>
        <begin position="20"/>
        <end position="39"/>
    </location>
</feature>
<evidence type="ECO:0000256" key="3">
    <source>
        <dbReference type="ARBA" id="ARBA00022475"/>
    </source>
</evidence>
<feature type="transmembrane region" description="Helical" evidence="7">
    <location>
        <begin position="278"/>
        <end position="301"/>
    </location>
</feature>
<dbReference type="STRING" id="1300222.I532_16403"/>
<feature type="transmembrane region" description="Helical" evidence="7">
    <location>
        <begin position="341"/>
        <end position="359"/>
    </location>
</feature>
<sequence length="376" mass="41720">MSIPFLAIYLAKTTDLDPAQIGLIIGVGAIAGTFGGFIGGTLSDFIGRKKVLIGTLYVFALVFFGFVLTTNVLLIFVLNILLNLCISFFDPVSKALMGDVTPPEKRLRLFSFRYTSVNIGFAIGPLLGTALSTIDDRVPFFVGAILYLLYVLILQFSFKYFAYEDIQTKAEEKITIRSAVHVIRHDKVLGFFILGSILTMAVMGEMSVTLSQYLKNSFIDGVRLFAILMSINSVVVILFQYSLTKWAERFTPLINIVMGSILLAISEAGFAYSGSWTFFIISMIVFTLGEILIVPSEYIIVDRITPEGMRGTYYGAHTFNGFGNFIGPWFGGILLAEYGGIAMFNTFGLIALLSIFFFWRGQKMYEVRRGNSVTSM</sequence>
<dbReference type="Pfam" id="PF07690">
    <property type="entry name" value="MFS_1"/>
    <property type="match status" value="1"/>
</dbReference>
<evidence type="ECO:0000256" key="4">
    <source>
        <dbReference type="ARBA" id="ARBA00022692"/>
    </source>
</evidence>
<feature type="transmembrane region" description="Helical" evidence="7">
    <location>
        <begin position="140"/>
        <end position="163"/>
    </location>
</feature>
<feature type="transmembrane region" description="Helical" evidence="7">
    <location>
        <begin position="313"/>
        <end position="335"/>
    </location>
</feature>
<evidence type="ECO:0000256" key="7">
    <source>
        <dbReference type="SAM" id="Phobius"/>
    </source>
</evidence>
<evidence type="ECO:0000256" key="2">
    <source>
        <dbReference type="ARBA" id="ARBA00022448"/>
    </source>
</evidence>
<keyword evidence="3" id="KW-1003">Cell membrane</keyword>
<protein>
    <recommendedName>
        <fullName evidence="8">Major facilitator superfamily (MFS) profile domain-containing protein</fullName>
    </recommendedName>
</protein>
<dbReference type="SUPFAM" id="SSF103473">
    <property type="entry name" value="MFS general substrate transporter"/>
    <property type="match status" value="1"/>
</dbReference>
<organism evidence="9 10">
    <name type="scientific">Brevibacillus borstelensis AK1</name>
    <dbReference type="NCBI Taxonomy" id="1300222"/>
    <lineage>
        <taxon>Bacteria</taxon>
        <taxon>Bacillati</taxon>
        <taxon>Bacillota</taxon>
        <taxon>Bacilli</taxon>
        <taxon>Bacillales</taxon>
        <taxon>Paenibacillaceae</taxon>
        <taxon>Brevibacillus</taxon>
    </lineage>
</organism>
<feature type="domain" description="Major facilitator superfamily (MFS) profile" evidence="8">
    <location>
        <begin position="1"/>
        <end position="363"/>
    </location>
</feature>
<keyword evidence="6 7" id="KW-0472">Membrane</keyword>
<comment type="caution">
    <text evidence="9">The sequence shown here is derived from an EMBL/GenBank/DDBJ whole genome shotgun (WGS) entry which is preliminary data.</text>
</comment>
<keyword evidence="2" id="KW-0813">Transport</keyword>
<dbReference type="GO" id="GO:0005886">
    <property type="term" value="C:plasma membrane"/>
    <property type="evidence" value="ECO:0007669"/>
    <property type="project" value="UniProtKB-SubCell"/>
</dbReference>
<feature type="transmembrane region" description="Helical" evidence="7">
    <location>
        <begin position="74"/>
        <end position="93"/>
    </location>
</feature>
<keyword evidence="10" id="KW-1185">Reference proteome</keyword>
<evidence type="ECO:0000256" key="1">
    <source>
        <dbReference type="ARBA" id="ARBA00004651"/>
    </source>
</evidence>
<comment type="subcellular location">
    <subcellularLocation>
        <location evidence="1">Cell membrane</location>
        <topology evidence="1">Multi-pass membrane protein</topology>
    </subcellularLocation>
</comment>